<organism evidence="1">
    <name type="scientific">bioreactor metagenome</name>
    <dbReference type="NCBI Taxonomy" id="1076179"/>
    <lineage>
        <taxon>unclassified sequences</taxon>
        <taxon>metagenomes</taxon>
        <taxon>ecological metagenomes</taxon>
    </lineage>
</organism>
<sequence length="48" mass="5561">MEKIISETALMGLTNVIKVNDKVLYEILAKQAEFIQKVVWDIVVRIEK</sequence>
<gene>
    <name evidence="1" type="ORF">SDC9_200052</name>
</gene>
<reference evidence="1" key="1">
    <citation type="submission" date="2019-08" db="EMBL/GenBank/DDBJ databases">
        <authorList>
            <person name="Kucharzyk K."/>
            <person name="Murdoch R.W."/>
            <person name="Higgins S."/>
            <person name="Loffler F."/>
        </authorList>
    </citation>
    <scope>NUCLEOTIDE SEQUENCE</scope>
</reference>
<protein>
    <submittedName>
        <fullName evidence="1">Uncharacterized protein</fullName>
    </submittedName>
</protein>
<accession>A0A645IM65</accession>
<proteinExistence type="predicted"/>
<comment type="caution">
    <text evidence="1">The sequence shown here is derived from an EMBL/GenBank/DDBJ whole genome shotgun (WGS) entry which is preliminary data.</text>
</comment>
<name>A0A645IM65_9ZZZZ</name>
<evidence type="ECO:0000313" key="1">
    <source>
        <dbReference type="EMBL" id="MPN52391.1"/>
    </source>
</evidence>
<dbReference type="AlphaFoldDB" id="A0A645IM65"/>
<dbReference type="EMBL" id="VSSQ01118452">
    <property type="protein sequence ID" value="MPN52391.1"/>
    <property type="molecule type" value="Genomic_DNA"/>
</dbReference>